<evidence type="ECO:0000313" key="1">
    <source>
        <dbReference type="EMBL" id="UPL01768.1"/>
    </source>
</evidence>
<dbReference type="EMBL" id="CP090039">
    <property type="protein sequence ID" value="UPL01768.1"/>
    <property type="molecule type" value="Genomic_DNA"/>
</dbReference>
<sequence>MASFSNNVIAITGKRSTVSRIINGLADRDAGAASGMGFEIAKILIVKGAALSLADIQETALESAAAELRKLGGPHAVVLTTRVNVTVRSEVDAWIQTTVSKLGGLHRAVNFAGVIDDNMGAMNLDAQDDSGYDFVMDVNVRGVWNCMRAQLGHMQPGASIVNASSAAGLIGFAGGAAYTASKHAVSGLTRSTAKEFGLKNIRVNAVAPGYIITPMTDKAVVVMGLGPGEMGPVKASALGRPGQPEEVAKLAVFLLSDEASYLTGTVIPVDGGLIC</sequence>
<dbReference type="Proteomes" id="UP000830768">
    <property type="component" value="Chromosome 11"/>
</dbReference>
<reference evidence="1" key="1">
    <citation type="submission" date="2021-11" db="EMBL/GenBank/DDBJ databases">
        <title>Fusarium solani-melongenae Genome sequencing and assembly.</title>
        <authorList>
            <person name="Xie S."/>
            <person name="Huang L."/>
            <person name="Zhang X."/>
        </authorList>
    </citation>
    <scope>NUCLEOTIDE SEQUENCE</scope>
    <source>
        <strain evidence="1">CRI 24-3</strain>
    </source>
</reference>
<gene>
    <name evidence="1" type="ORF">LCI18_012702</name>
</gene>
<proteinExistence type="predicted"/>
<organism evidence="1 2">
    <name type="scientific">Fusarium solani subsp. cucurbitae</name>
    <name type="common">Neocosmosporum cucurbitae</name>
    <dbReference type="NCBI Taxonomy" id="2747967"/>
    <lineage>
        <taxon>Eukaryota</taxon>
        <taxon>Fungi</taxon>
        <taxon>Dikarya</taxon>
        <taxon>Ascomycota</taxon>
        <taxon>Pezizomycotina</taxon>
        <taxon>Sordariomycetes</taxon>
        <taxon>Hypocreomycetidae</taxon>
        <taxon>Hypocreales</taxon>
        <taxon>Nectriaceae</taxon>
        <taxon>Fusarium</taxon>
        <taxon>Fusarium solani species complex</taxon>
    </lineage>
</organism>
<evidence type="ECO:0000313" key="2">
    <source>
        <dbReference type="Proteomes" id="UP000830768"/>
    </source>
</evidence>
<accession>A0ACD3ZKZ2</accession>
<keyword evidence="2" id="KW-1185">Reference proteome</keyword>
<name>A0ACD3ZKZ2_FUSSC</name>
<protein>
    <submittedName>
        <fullName evidence="1">Uncharacterized protein</fullName>
    </submittedName>
</protein>